<gene>
    <name evidence="1" type="ORF">HDC17792</name>
</gene>
<sequence length="124" mass="13800">MYLCIWIYYIATCRQLTGNESPGEQWPPTEARIWGHNLDVIPNCRGGGGGVAQSGDSACNCMLHVEWRDLLGHHHHHHHHHHHRYYDAGTAIPNSIACFYSCVAFNPIDGHRLAAILGVKVAPA</sequence>
<reference evidence="1" key="1">
    <citation type="journal article" date="2003" name="Genome Biol.">
        <title>An integrated gene annotation and transcriptional profiling approach towards the full gene content of the Drosophila genome.</title>
        <authorList>
            <person name="Hild M."/>
            <person name="Beckmann B."/>
            <person name="Haas S.A."/>
            <person name="Koch B."/>
            <person name="Solovyev V."/>
            <person name="Busold C."/>
            <person name="Fellenberg K."/>
            <person name="Boutros M."/>
            <person name="Vingron M."/>
            <person name="Sauer F."/>
            <person name="Hoheisel J.D."/>
            <person name="Paro R."/>
        </authorList>
    </citation>
    <scope>NUCLEOTIDE SEQUENCE</scope>
</reference>
<proteinExistence type="predicted"/>
<protein>
    <submittedName>
        <fullName evidence="1">HDC17792</fullName>
    </submittedName>
</protein>
<evidence type="ECO:0000313" key="1">
    <source>
        <dbReference type="EMBL" id="DAA03261.1"/>
    </source>
</evidence>
<name>Q6IIK5_DROME</name>
<dbReference type="AlphaFoldDB" id="Q6IIK5"/>
<dbReference type="EMBL" id="BK003061">
    <property type="protein sequence ID" value="DAA03261.1"/>
    <property type="molecule type" value="Genomic_DNA"/>
</dbReference>
<organism evidence="1">
    <name type="scientific">Drosophila melanogaster</name>
    <name type="common">Fruit fly</name>
    <dbReference type="NCBI Taxonomy" id="7227"/>
    <lineage>
        <taxon>Eukaryota</taxon>
        <taxon>Metazoa</taxon>
        <taxon>Ecdysozoa</taxon>
        <taxon>Arthropoda</taxon>
        <taxon>Hexapoda</taxon>
        <taxon>Insecta</taxon>
        <taxon>Pterygota</taxon>
        <taxon>Neoptera</taxon>
        <taxon>Endopterygota</taxon>
        <taxon>Diptera</taxon>
        <taxon>Brachycera</taxon>
        <taxon>Muscomorpha</taxon>
        <taxon>Ephydroidea</taxon>
        <taxon>Drosophilidae</taxon>
        <taxon>Drosophila</taxon>
        <taxon>Sophophora</taxon>
    </lineage>
</organism>
<accession>Q6IIK5</accession>